<evidence type="ECO:0000313" key="5">
    <source>
        <dbReference type="EMBL" id="KTT71118.1"/>
    </source>
</evidence>
<keyword evidence="2 5" id="KW-0808">Transferase</keyword>
<evidence type="ECO:0000256" key="2">
    <source>
        <dbReference type="ARBA" id="ARBA00022679"/>
    </source>
</evidence>
<proteinExistence type="inferred from homology"/>
<dbReference type="InterPro" id="IPR000182">
    <property type="entry name" value="GNAT_dom"/>
</dbReference>
<keyword evidence="3" id="KW-0012">Acyltransferase</keyword>
<accession>A0A147I145</accession>
<dbReference type="GO" id="GO:0008080">
    <property type="term" value="F:N-acetyltransferase activity"/>
    <property type="evidence" value="ECO:0007669"/>
    <property type="project" value="TreeGrafter"/>
</dbReference>
<dbReference type="STRING" id="33051.SB4_09845"/>
<dbReference type="Gene3D" id="3.40.630.30">
    <property type="match status" value="1"/>
</dbReference>
<protein>
    <submittedName>
        <fullName evidence="5">GNAT family acetyltransferase</fullName>
    </submittedName>
</protein>
<reference evidence="5 6" key="1">
    <citation type="journal article" date="2016" name="Front. Microbiol.">
        <title>Genomic Resource of Rice Seed Associated Bacteria.</title>
        <authorList>
            <person name="Midha S."/>
            <person name="Bansal K."/>
            <person name="Sharma S."/>
            <person name="Kumar N."/>
            <person name="Patil P.P."/>
            <person name="Chaudhry V."/>
            <person name="Patil P.B."/>
        </authorList>
    </citation>
    <scope>NUCLEOTIDE SEQUENCE [LARGE SCALE GENOMIC DNA]</scope>
    <source>
        <strain evidence="5 6">NS319</strain>
    </source>
</reference>
<organism evidence="5 6">
    <name type="scientific">Sphingomonas sanguinis</name>
    <dbReference type="NCBI Taxonomy" id="33051"/>
    <lineage>
        <taxon>Bacteria</taxon>
        <taxon>Pseudomonadati</taxon>
        <taxon>Pseudomonadota</taxon>
        <taxon>Alphaproteobacteria</taxon>
        <taxon>Sphingomonadales</taxon>
        <taxon>Sphingomonadaceae</taxon>
        <taxon>Sphingomonas</taxon>
    </lineage>
</organism>
<dbReference type="AlphaFoldDB" id="A0A147I145"/>
<dbReference type="PATRIC" id="fig|33051.3.peg.2340"/>
<feature type="domain" description="N-acetyltransferase" evidence="4">
    <location>
        <begin position="3"/>
        <end position="158"/>
    </location>
</feature>
<dbReference type="RefSeq" id="WP_058732955.1">
    <property type="nucleotide sequence ID" value="NZ_LDTD01000043.1"/>
</dbReference>
<evidence type="ECO:0000313" key="6">
    <source>
        <dbReference type="Proteomes" id="UP000072867"/>
    </source>
</evidence>
<dbReference type="Pfam" id="PF00583">
    <property type="entry name" value="Acetyltransf_1"/>
    <property type="match status" value="1"/>
</dbReference>
<comment type="caution">
    <text evidence="5">The sequence shown here is derived from an EMBL/GenBank/DDBJ whole genome shotgun (WGS) entry which is preliminary data.</text>
</comment>
<dbReference type="PROSITE" id="PS51186">
    <property type="entry name" value="GNAT"/>
    <property type="match status" value="1"/>
</dbReference>
<name>A0A147I145_9SPHN</name>
<dbReference type="FunFam" id="3.40.630.30:FF:000064">
    <property type="entry name" value="GNAT family acetyltransferase"/>
    <property type="match status" value="1"/>
</dbReference>
<sequence length="159" mass="17371">MSITLRASEPADIPTILGFVRELAAFEREPDAVVATEPMLAAALFGPRPAAEAVIAERDGQAVGFALFFANFSTWTGRQGLYLEDLYVTPAARGAGVGKALLIHLAGIARDRGWARFEWSVLDWNTPAVEFYRAMGAQAMEEWTVQRVSGEDLERLAGR</sequence>
<dbReference type="InterPro" id="IPR016181">
    <property type="entry name" value="Acyl_CoA_acyltransferase"/>
</dbReference>
<gene>
    <name evidence="5" type="ORF">NS319_06650</name>
</gene>
<dbReference type="EMBL" id="LDTD01000043">
    <property type="protein sequence ID" value="KTT71118.1"/>
    <property type="molecule type" value="Genomic_DNA"/>
</dbReference>
<dbReference type="SUPFAM" id="SSF55729">
    <property type="entry name" value="Acyl-CoA N-acyltransferases (Nat)"/>
    <property type="match status" value="1"/>
</dbReference>
<dbReference type="InterPro" id="IPR051016">
    <property type="entry name" value="Diverse_Substrate_AcTransf"/>
</dbReference>
<dbReference type="PANTHER" id="PTHR10545:SF29">
    <property type="entry name" value="GH14572P-RELATED"/>
    <property type="match status" value="1"/>
</dbReference>
<dbReference type="CDD" id="cd04301">
    <property type="entry name" value="NAT_SF"/>
    <property type="match status" value="1"/>
</dbReference>
<dbReference type="PANTHER" id="PTHR10545">
    <property type="entry name" value="DIAMINE N-ACETYLTRANSFERASE"/>
    <property type="match status" value="1"/>
</dbReference>
<comment type="similarity">
    <text evidence="1">Belongs to the acetyltransferase family.</text>
</comment>
<evidence type="ECO:0000256" key="1">
    <source>
        <dbReference type="ARBA" id="ARBA00008694"/>
    </source>
</evidence>
<dbReference type="Proteomes" id="UP000072867">
    <property type="component" value="Unassembled WGS sequence"/>
</dbReference>
<evidence type="ECO:0000259" key="4">
    <source>
        <dbReference type="PROSITE" id="PS51186"/>
    </source>
</evidence>
<evidence type="ECO:0000256" key="3">
    <source>
        <dbReference type="ARBA" id="ARBA00023315"/>
    </source>
</evidence>